<dbReference type="Proteomes" id="UP000606499">
    <property type="component" value="Unassembled WGS sequence"/>
</dbReference>
<dbReference type="InterPro" id="IPR013022">
    <property type="entry name" value="Xyl_isomerase-like_TIM-brl"/>
</dbReference>
<keyword evidence="3" id="KW-1185">Reference proteome</keyword>
<dbReference type="InterPro" id="IPR036237">
    <property type="entry name" value="Xyl_isomerase-like_sf"/>
</dbReference>
<dbReference type="InterPro" id="IPR050312">
    <property type="entry name" value="IolE/XylAMocC-like"/>
</dbReference>
<organism evidence="2 3">
    <name type="scientific">Agathobaculum faecis</name>
    <dbReference type="NCBI Taxonomy" id="2763013"/>
    <lineage>
        <taxon>Bacteria</taxon>
        <taxon>Bacillati</taxon>
        <taxon>Bacillota</taxon>
        <taxon>Clostridia</taxon>
        <taxon>Eubacteriales</taxon>
        <taxon>Butyricicoccaceae</taxon>
        <taxon>Agathobaculum</taxon>
    </lineage>
</organism>
<dbReference type="EMBL" id="JACOPL010000007">
    <property type="protein sequence ID" value="MBC5725583.1"/>
    <property type="molecule type" value="Genomic_DNA"/>
</dbReference>
<proteinExistence type="predicted"/>
<gene>
    <name evidence="2" type="ORF">H8S45_08955</name>
</gene>
<sequence length="263" mass="29559">MRLGISTACFYPQPVEEILPILAGLGVHAVEVFFNTESEFSPRFYEQLGAQARQLGLDIVSVHPYTSLMEGLLLFSDYQRRTEDGLMQYQRYLECAAALGARFFTFHGERDMGHADDPARWARKCEVYRRLCGLAASCGVTLAQENVAWCRSRDPAFLSALYRDVPALRYTLDIKQAHRAGRHPREFIDAVGERLVNIHINDFSAEQSCLLPGAGTMDYADFFSRLRAAGYSGHALIEVYRSNFTGPDDLARAVSVLSRFLTV</sequence>
<dbReference type="AlphaFoldDB" id="A0A923LVS7"/>
<name>A0A923LVS7_9FIRM</name>
<dbReference type="Pfam" id="PF01261">
    <property type="entry name" value="AP_endonuc_2"/>
    <property type="match status" value="1"/>
</dbReference>
<comment type="caution">
    <text evidence="2">The sequence shown here is derived from an EMBL/GenBank/DDBJ whole genome shotgun (WGS) entry which is preliminary data.</text>
</comment>
<dbReference type="Gene3D" id="3.20.20.150">
    <property type="entry name" value="Divalent-metal-dependent TIM barrel enzymes"/>
    <property type="match status" value="1"/>
</dbReference>
<accession>A0A923LVS7</accession>
<dbReference type="SUPFAM" id="SSF51658">
    <property type="entry name" value="Xylose isomerase-like"/>
    <property type="match status" value="1"/>
</dbReference>
<dbReference type="GO" id="GO:0016853">
    <property type="term" value="F:isomerase activity"/>
    <property type="evidence" value="ECO:0007669"/>
    <property type="project" value="UniProtKB-KW"/>
</dbReference>
<dbReference type="RefSeq" id="WP_054326681.1">
    <property type="nucleotide sequence ID" value="NZ_JACOPL010000007.1"/>
</dbReference>
<protein>
    <submittedName>
        <fullName evidence="2">Sugar phosphate isomerase/epimerase</fullName>
    </submittedName>
</protein>
<dbReference type="PANTHER" id="PTHR12110">
    <property type="entry name" value="HYDROXYPYRUVATE ISOMERASE"/>
    <property type="match status" value="1"/>
</dbReference>
<evidence type="ECO:0000313" key="3">
    <source>
        <dbReference type="Proteomes" id="UP000606499"/>
    </source>
</evidence>
<feature type="domain" description="Xylose isomerase-like TIM barrel" evidence="1">
    <location>
        <begin position="22"/>
        <end position="257"/>
    </location>
</feature>
<reference evidence="2" key="1">
    <citation type="submission" date="2020-08" db="EMBL/GenBank/DDBJ databases">
        <title>Genome public.</title>
        <authorList>
            <person name="Liu C."/>
            <person name="Sun Q."/>
        </authorList>
    </citation>
    <scope>NUCLEOTIDE SEQUENCE</scope>
    <source>
        <strain evidence="2">NSJ-28</strain>
    </source>
</reference>
<keyword evidence="2" id="KW-0413">Isomerase</keyword>
<evidence type="ECO:0000259" key="1">
    <source>
        <dbReference type="Pfam" id="PF01261"/>
    </source>
</evidence>
<evidence type="ECO:0000313" key="2">
    <source>
        <dbReference type="EMBL" id="MBC5725583.1"/>
    </source>
</evidence>